<dbReference type="InterPro" id="IPR036047">
    <property type="entry name" value="F-box-like_dom_sf"/>
</dbReference>
<dbReference type="Pfam" id="PF23622">
    <property type="entry name" value="LRR_At1g61320_AtMIF1"/>
    <property type="match status" value="1"/>
</dbReference>
<sequence length="456" mass="52023">MEDLPEEIKPRVMSLLSLKEAARTSTVATNWRSLWTCYPNLCFDGSSNVEESTDEDDDNSIIQQHSGTGLDKFSIIKYSLKTKSRDHLGRWIRFATGSKAKAIDVDLWAKRERVRQATQVYNFPLEALRAQEGPFIRSLSLKYVSMKPHSEMMCGFTKLRRLLLHSVRIVGDLPGLLNGCWALEDQELIKCYGVADLNVPCRLDKLRRLVISQTPVHMVGFHVTGLTQFEFNGDEIPIALHGCSKLEKATIDLGDASVKQKSNRALCYAFTEIPGISAVRVLNLHAYMDHQRLWASQVHTWVTKPTHMFISLRHLTCEMRILLAHYMDLAPHLETLQVHMMRYATDRSCWRGEVKGEEVSCCMRRLDHLKTVYMSGFRCYRAQVELLCGILKRGSALEHVTIEPKATVAEDSLSRIFGIPEREIREWAHQTSERFGRTITAVQTSESEEEVAVIKV</sequence>
<dbReference type="InterPro" id="IPR001810">
    <property type="entry name" value="F-box_dom"/>
</dbReference>
<accession>A0A2T8HZR5</accession>
<dbReference type="EMBL" id="CM008054">
    <property type="protein sequence ID" value="PVH30923.1"/>
    <property type="molecule type" value="Genomic_DNA"/>
</dbReference>
<proteinExistence type="predicted"/>
<dbReference type="SUPFAM" id="SSF52047">
    <property type="entry name" value="RNI-like"/>
    <property type="match status" value="1"/>
</dbReference>
<protein>
    <recommendedName>
        <fullName evidence="1">F-box domain-containing protein</fullName>
    </recommendedName>
</protein>
<dbReference type="SUPFAM" id="SSF81383">
    <property type="entry name" value="F-box domain"/>
    <property type="match status" value="1"/>
</dbReference>
<evidence type="ECO:0000259" key="1">
    <source>
        <dbReference type="PROSITE" id="PS50181"/>
    </source>
</evidence>
<reference evidence="2" key="1">
    <citation type="submission" date="2018-04" db="EMBL/GenBank/DDBJ databases">
        <title>WGS assembly of Panicum hallii.</title>
        <authorList>
            <person name="Lovell J."/>
            <person name="Jenkins J."/>
            <person name="Lowry D."/>
            <person name="Mamidi S."/>
            <person name="Sreedasyam A."/>
            <person name="Weng X."/>
            <person name="Barry K."/>
            <person name="Bonette J."/>
            <person name="Campitelli B."/>
            <person name="Daum C."/>
            <person name="Gordon S."/>
            <person name="Gould B."/>
            <person name="Lipzen A."/>
            <person name="Macqueen A."/>
            <person name="Palacio-Mejia J."/>
            <person name="Plott C."/>
            <person name="Shakirov E."/>
            <person name="Shu S."/>
            <person name="Yoshinaga Y."/>
            <person name="Zane M."/>
            <person name="Rokhsar D."/>
            <person name="Grimwood J."/>
            <person name="Schmutz J."/>
            <person name="Juenger T."/>
        </authorList>
    </citation>
    <scope>NUCLEOTIDE SEQUENCE [LARGE SCALE GENOMIC DNA]</scope>
    <source>
        <strain evidence="2">FIL2</strain>
    </source>
</reference>
<dbReference type="PROSITE" id="PS50181">
    <property type="entry name" value="FBOX"/>
    <property type="match status" value="1"/>
</dbReference>
<dbReference type="Proteomes" id="UP000243499">
    <property type="component" value="Chromosome 9"/>
</dbReference>
<dbReference type="AlphaFoldDB" id="A0A2T8HZR5"/>
<dbReference type="PANTHER" id="PTHR34145">
    <property type="entry name" value="OS02G0105600 PROTEIN"/>
    <property type="match status" value="1"/>
</dbReference>
<name>A0A2T8HZR5_9POAL</name>
<evidence type="ECO:0000313" key="2">
    <source>
        <dbReference type="EMBL" id="PVH30923.1"/>
    </source>
</evidence>
<dbReference type="Pfam" id="PF00646">
    <property type="entry name" value="F-box"/>
    <property type="match status" value="1"/>
</dbReference>
<dbReference type="InterPro" id="IPR055357">
    <property type="entry name" value="LRR_At1g61320_AtMIF1"/>
</dbReference>
<feature type="domain" description="F-box" evidence="1">
    <location>
        <begin position="1"/>
        <end position="34"/>
    </location>
</feature>
<dbReference type="InterPro" id="IPR053772">
    <property type="entry name" value="At1g61320/At1g61330-like"/>
</dbReference>
<gene>
    <name evidence="2" type="ORF">PAHAL_9G013900</name>
</gene>
<dbReference type="Gramene" id="PVH30923">
    <property type="protein sequence ID" value="PVH30923"/>
    <property type="gene ID" value="PAHAL_9G013900"/>
</dbReference>
<organism evidence="2">
    <name type="scientific">Panicum hallii</name>
    <dbReference type="NCBI Taxonomy" id="206008"/>
    <lineage>
        <taxon>Eukaryota</taxon>
        <taxon>Viridiplantae</taxon>
        <taxon>Streptophyta</taxon>
        <taxon>Embryophyta</taxon>
        <taxon>Tracheophyta</taxon>
        <taxon>Spermatophyta</taxon>
        <taxon>Magnoliopsida</taxon>
        <taxon>Liliopsida</taxon>
        <taxon>Poales</taxon>
        <taxon>Poaceae</taxon>
        <taxon>PACMAD clade</taxon>
        <taxon>Panicoideae</taxon>
        <taxon>Panicodae</taxon>
        <taxon>Paniceae</taxon>
        <taxon>Panicinae</taxon>
        <taxon>Panicum</taxon>
        <taxon>Panicum sect. Panicum</taxon>
    </lineage>
</organism>
<dbReference type="PANTHER" id="PTHR34145:SF46">
    <property type="entry name" value="OS06G0716467 PROTEIN"/>
    <property type="match status" value="1"/>
</dbReference>